<proteinExistence type="predicted"/>
<dbReference type="InterPro" id="IPR000182">
    <property type="entry name" value="GNAT_dom"/>
</dbReference>
<dbReference type="PANTHER" id="PTHR43792">
    <property type="entry name" value="GNAT FAMILY, PUTATIVE (AFU_ORTHOLOGUE AFUA_3G00765)-RELATED-RELATED"/>
    <property type="match status" value="1"/>
</dbReference>
<dbReference type="Gene3D" id="3.40.630.30">
    <property type="match status" value="4"/>
</dbReference>
<dbReference type="InterPro" id="IPR016181">
    <property type="entry name" value="Acyl_CoA_acyltransferase"/>
</dbReference>
<feature type="domain" description="N-acetyltransferase" evidence="1">
    <location>
        <begin position="203"/>
        <end position="378"/>
    </location>
</feature>
<dbReference type="RefSeq" id="WP_166192300.1">
    <property type="nucleotide sequence ID" value="NZ_JAAOIV010000001.1"/>
</dbReference>
<organism evidence="2 3">
    <name type="scientific">Metallococcus carri</name>
    <dbReference type="NCBI Taxonomy" id="1656884"/>
    <lineage>
        <taxon>Bacteria</taxon>
        <taxon>Bacillati</taxon>
        <taxon>Actinomycetota</taxon>
        <taxon>Actinomycetes</taxon>
        <taxon>Micrococcales</taxon>
        <taxon>Dermacoccaceae</taxon>
        <taxon>Metallococcus</taxon>
    </lineage>
</organism>
<dbReference type="Pfam" id="PF13302">
    <property type="entry name" value="Acetyltransf_3"/>
    <property type="match status" value="4"/>
</dbReference>
<dbReference type="GO" id="GO:0016747">
    <property type="term" value="F:acyltransferase activity, transferring groups other than amino-acyl groups"/>
    <property type="evidence" value="ECO:0007669"/>
    <property type="project" value="InterPro"/>
</dbReference>
<feature type="domain" description="N-acetyltransferase" evidence="1">
    <location>
        <begin position="18"/>
        <end position="181"/>
    </location>
</feature>
<dbReference type="InterPro" id="IPR051531">
    <property type="entry name" value="N-acetyltransferase"/>
</dbReference>
<dbReference type="PROSITE" id="PS51186">
    <property type="entry name" value="GNAT"/>
    <property type="match status" value="4"/>
</dbReference>
<evidence type="ECO:0000259" key="1">
    <source>
        <dbReference type="PROSITE" id="PS51186"/>
    </source>
</evidence>
<accession>A0A967AXI7</accession>
<gene>
    <name evidence="2" type="ORF">G9U51_01980</name>
</gene>
<dbReference type="Proteomes" id="UP000744769">
    <property type="component" value="Unassembled WGS sequence"/>
</dbReference>
<comment type="caution">
    <text evidence="2">The sequence shown here is derived from an EMBL/GenBank/DDBJ whole genome shotgun (WGS) entry which is preliminary data.</text>
</comment>
<evidence type="ECO:0000313" key="2">
    <source>
        <dbReference type="EMBL" id="NHN54548.1"/>
    </source>
</evidence>
<keyword evidence="3" id="KW-1185">Reference proteome</keyword>
<feature type="domain" description="N-acetyltransferase" evidence="1">
    <location>
        <begin position="399"/>
        <end position="565"/>
    </location>
</feature>
<dbReference type="EMBL" id="JAAOIV010000001">
    <property type="protein sequence ID" value="NHN54548.1"/>
    <property type="molecule type" value="Genomic_DNA"/>
</dbReference>
<reference evidence="2" key="1">
    <citation type="submission" date="2020-03" db="EMBL/GenBank/DDBJ databases">
        <title>Draft sequencing of Calidifontibacter sp. DB0510.</title>
        <authorList>
            <person name="Kim D.-U."/>
        </authorList>
    </citation>
    <scope>NUCLEOTIDE SEQUENCE</scope>
    <source>
        <strain evidence="2">DB0510</strain>
    </source>
</reference>
<dbReference type="AlphaFoldDB" id="A0A967AXI7"/>
<feature type="domain" description="N-acetyltransferase" evidence="1">
    <location>
        <begin position="583"/>
        <end position="748"/>
    </location>
</feature>
<sequence>MTGFTFPDDVPVLTDGEVTLRAHRRSDIPRIVQFATDERSRRFVSALPHPYGEPEARAFVDSRADQWQADPMHPVWAIDLDGEFAGSINLHPRARAAYEIGYGAHPDVRGRGVVTRAARLAITYAVRELGAGSLVWRCDAGNFASWRAAWANGFRFVASWPDAERGLDGEPVAVWLGHLATDGWTGGPARPWWEPAVLRGEHVVLRPWTRDDAPTEGPDELATRFVATSGLQPAPEDFEAWLLERRRRMAAGAGVCWCIADRETDRVLGHVQVDGLDVDFIAGTGQVAYWLLPDARGRGLLGEALEMVIGHAFAPRTDDAGSSGLGLHRLQAGTDEDNRGSARALRRAGFREFAHEREVLAAADGSHRGALTFELLASDDREAQRVSPLAIPTLRTERFVLREWTEADRPRPDQVTDPDARRFMAGELPTAQTHDAALRRRRRLADTGAALTWCITDRETGDVLGNIGLFSIGEGTRGNAEVGYWLWSQARGRGVIGEVLEPVIDHGFETLGLTRLHAETDLENIASQRILLRAGFRQWGTDHAAYTNADGSETDGAYFELLAAEDRGAHGSQLPPRLESEAVVLRPLETVDAQRIWETWSDPQSRVWLDLREEPTLEKARRYARAKRYVDRAAHGIWWAICEPGSIDFLGAVGLQEITDGPPRRAEVGYWVHPDARRRGLATAAVGVAAAYGLDPDGLDRERLVLNVADGNEASVRIAEATGFTQVGRDRAAEPLGDGRVVDLLRFDRLRGAHGGIPASDRS</sequence>
<evidence type="ECO:0000313" key="3">
    <source>
        <dbReference type="Proteomes" id="UP000744769"/>
    </source>
</evidence>
<protein>
    <submittedName>
        <fullName evidence="2">GNAT family N-acetyltransferase</fullName>
    </submittedName>
</protein>
<dbReference type="SUPFAM" id="SSF55729">
    <property type="entry name" value="Acyl-CoA N-acyltransferases (Nat)"/>
    <property type="match status" value="4"/>
</dbReference>
<name>A0A967AXI7_9MICO</name>